<organism evidence="6 7">
    <name type="scientific">Gallibacterium salpingitidis</name>
    <dbReference type="NCBI Taxonomy" id="505341"/>
    <lineage>
        <taxon>Bacteria</taxon>
        <taxon>Pseudomonadati</taxon>
        <taxon>Pseudomonadota</taxon>
        <taxon>Gammaproteobacteria</taxon>
        <taxon>Pasteurellales</taxon>
        <taxon>Pasteurellaceae</taxon>
        <taxon>Gallibacterium</taxon>
    </lineage>
</organism>
<dbReference type="InterPro" id="IPR015890">
    <property type="entry name" value="Chorismate_C"/>
</dbReference>
<comment type="caution">
    <text evidence="6">The sequence shown here is derived from an EMBL/GenBank/DDBJ whole genome shotgun (WGS) entry which is preliminary data.</text>
</comment>
<keyword evidence="4" id="KW-0479">Metal-binding</keyword>
<keyword evidence="7" id="KW-1185">Reference proteome</keyword>
<dbReference type="PANTHER" id="PTHR42839:SF2">
    <property type="entry name" value="ISOCHORISMATE SYNTHASE ENTC"/>
    <property type="match status" value="1"/>
</dbReference>
<comment type="similarity">
    <text evidence="2 4">Belongs to the isochorismate synthase family.</text>
</comment>
<dbReference type="Pfam" id="PF00425">
    <property type="entry name" value="Chorismate_bind"/>
    <property type="match status" value="1"/>
</dbReference>
<dbReference type="EMBL" id="JTJL01000055">
    <property type="protein sequence ID" value="OBW91994.1"/>
    <property type="molecule type" value="Genomic_DNA"/>
</dbReference>
<keyword evidence="3 4" id="KW-0413">Isomerase</keyword>
<dbReference type="Gene3D" id="3.60.120.10">
    <property type="entry name" value="Anthranilate synthase"/>
    <property type="match status" value="1"/>
</dbReference>
<comment type="function">
    <text evidence="4">Catalyzes the conversion of chorismate to isochorismate.</text>
</comment>
<accession>A0A1A7NSN0</accession>
<feature type="binding site" evidence="4">
    <location>
        <position position="412"/>
    </location>
    <ligand>
        <name>Mg(2+)</name>
        <dbReference type="ChEBI" id="CHEBI:18420"/>
    </ligand>
</feature>
<comment type="pathway">
    <text evidence="4">Quinol/quinone metabolism; menaquinone biosynthesis.</text>
</comment>
<dbReference type="OrthoDB" id="9806579at2"/>
<dbReference type="InterPro" id="IPR004561">
    <property type="entry name" value="IsoChor_synthase"/>
</dbReference>
<dbReference type="PATRIC" id="fig|505341.3.peg.1915"/>
<dbReference type="PANTHER" id="PTHR42839">
    <property type="entry name" value="ISOCHORISMATE SYNTHASE ENTC"/>
    <property type="match status" value="1"/>
</dbReference>
<dbReference type="SUPFAM" id="SSF56322">
    <property type="entry name" value="ADC synthase"/>
    <property type="match status" value="1"/>
</dbReference>
<dbReference type="EC" id="5.4.4.2" evidence="4"/>
<reference evidence="6 7" key="1">
    <citation type="submission" date="2014-11" db="EMBL/GenBank/DDBJ databases">
        <title>Pan-genome of Gallibacterium spp.</title>
        <authorList>
            <person name="Kudirkiene E."/>
            <person name="Bojesen A.M."/>
        </authorList>
    </citation>
    <scope>NUCLEOTIDE SEQUENCE [LARGE SCALE GENOMIC DNA]</scope>
    <source>
        <strain evidence="6 7">F150</strain>
    </source>
</reference>
<evidence type="ECO:0000313" key="7">
    <source>
        <dbReference type="Proteomes" id="UP000092649"/>
    </source>
</evidence>
<dbReference type="InterPro" id="IPR034681">
    <property type="entry name" value="MenF"/>
</dbReference>
<keyword evidence="4" id="KW-0474">Menaquinone biosynthesis</keyword>
<dbReference type="NCBIfam" id="TIGR00543">
    <property type="entry name" value="isochor_syn"/>
    <property type="match status" value="1"/>
</dbReference>
<dbReference type="HAMAP" id="MF_01935">
    <property type="entry name" value="MenF"/>
    <property type="match status" value="1"/>
</dbReference>
<dbReference type="GO" id="GO:0008909">
    <property type="term" value="F:isochorismate synthase activity"/>
    <property type="evidence" value="ECO:0007669"/>
    <property type="project" value="UniProtKB-UniRule"/>
</dbReference>
<dbReference type="UniPathway" id="UPA00079"/>
<dbReference type="InterPro" id="IPR005801">
    <property type="entry name" value="ADC_synthase"/>
</dbReference>
<dbReference type="GO" id="GO:0000287">
    <property type="term" value="F:magnesium ion binding"/>
    <property type="evidence" value="ECO:0007669"/>
    <property type="project" value="UniProtKB-UniRule"/>
</dbReference>
<evidence type="ECO:0000256" key="2">
    <source>
        <dbReference type="ARBA" id="ARBA00005297"/>
    </source>
</evidence>
<evidence type="ECO:0000256" key="4">
    <source>
        <dbReference type="HAMAP-Rule" id="MF_01935"/>
    </source>
</evidence>
<keyword evidence="4" id="KW-0460">Magnesium</keyword>
<dbReference type="RefSeq" id="WP_066109374.1">
    <property type="nucleotide sequence ID" value="NZ_JTJL01000055.1"/>
</dbReference>
<feature type="active site" description="Proton acceptor" evidence="4">
    <location>
        <position position="185"/>
    </location>
</feature>
<feature type="active site" description="Proton donor" evidence="4">
    <location>
        <position position="235"/>
    </location>
</feature>
<evidence type="ECO:0000313" key="6">
    <source>
        <dbReference type="EMBL" id="OBW91994.1"/>
    </source>
</evidence>
<evidence type="ECO:0000259" key="5">
    <source>
        <dbReference type="Pfam" id="PF00425"/>
    </source>
</evidence>
<gene>
    <name evidence="4" type="primary">menF</name>
    <name evidence="6" type="ORF">QS62_09570</name>
</gene>
<comment type="pathway">
    <text evidence="4">Quinol/quinone metabolism; 1,4-dihydroxy-2-naphthoate biosynthesis; 1,4-dihydroxy-2-naphthoate from chorismate: step 1/7.</text>
</comment>
<proteinExistence type="inferred from homology"/>
<evidence type="ECO:0000256" key="3">
    <source>
        <dbReference type="ARBA" id="ARBA00023235"/>
    </source>
</evidence>
<comment type="cofactor">
    <cofactor evidence="4">
        <name>Mg(2+)</name>
        <dbReference type="ChEBI" id="CHEBI:18420"/>
    </cofactor>
</comment>
<protein>
    <recommendedName>
        <fullName evidence="4">Isochorismate synthase MenF</fullName>
        <ecNumber evidence="4">5.4.4.2</ecNumber>
    </recommendedName>
    <alternativeName>
        <fullName evidence="4">Isochorismate mutase</fullName>
    </alternativeName>
</protein>
<dbReference type="UniPathway" id="UPA01057">
    <property type="reaction ID" value="UER00163"/>
</dbReference>
<dbReference type="AlphaFoldDB" id="A0A1A7NSN0"/>
<feature type="binding site" evidence="4">
    <location>
        <position position="279"/>
    </location>
    <ligand>
        <name>Mg(2+)</name>
        <dbReference type="ChEBI" id="CHEBI:18420"/>
    </ligand>
</feature>
<sequence>MNVLQQIKTLLTEQIAIYQPSSQSFGEIQISLNSPAVDLLTWLKAQTLFPQFYFEQRKQEYVVATIGAIHTINDFTLLTQLKQEYPTFNFIGGVKFAGEIQFILPRLYLECRSHQVIVKLFIDHRNWSNERQKLSQDLALLTEQQPLTSISQIKPNLLSQSSDQRSWQQLIQNALIAMQKKQFAKVVLAQEMIFQLNKPLNAFDFLAASRLVNHHCYHFILAETADNIFLGASPECLYQRSANHFHTEALAGTAPIGETAQQQQKYQSWLLQDPKNLEENQFVVDDICHRLAPYCTEINIEKVQLRQLRKVQHLCHPIHATLAVEYTDWEPLFAIHPTAAVAGYPKQAAMDFITHNEPFKRNWYAGAIGVISQNFAELCVGLRSAKVTNTQLHLFAGAGIVKESKADEEWLEIERKMSGLLSLFEIN</sequence>
<feature type="domain" description="Chorismate-utilising enzyme C-terminal" evidence="5">
    <location>
        <begin position="164"/>
        <end position="416"/>
    </location>
</feature>
<comment type="catalytic activity">
    <reaction evidence="1 4">
        <text>chorismate = isochorismate</text>
        <dbReference type="Rhea" id="RHEA:18985"/>
        <dbReference type="ChEBI" id="CHEBI:29748"/>
        <dbReference type="ChEBI" id="CHEBI:29780"/>
        <dbReference type="EC" id="5.4.4.2"/>
    </reaction>
</comment>
<evidence type="ECO:0000256" key="1">
    <source>
        <dbReference type="ARBA" id="ARBA00000799"/>
    </source>
</evidence>
<dbReference type="Proteomes" id="UP000092649">
    <property type="component" value="Unassembled WGS sequence"/>
</dbReference>
<dbReference type="GO" id="GO:0009234">
    <property type="term" value="P:menaquinone biosynthetic process"/>
    <property type="evidence" value="ECO:0007669"/>
    <property type="project" value="UniProtKB-UniRule"/>
</dbReference>
<name>A0A1A7NSN0_9PAST</name>